<accession>A0A2N1NVN3</accession>
<evidence type="ECO:0000256" key="1">
    <source>
        <dbReference type="SAM" id="Coils"/>
    </source>
</evidence>
<evidence type="ECO:0000313" key="2">
    <source>
        <dbReference type="EMBL" id="PKK77924.1"/>
    </source>
</evidence>
<feature type="coiled-coil region" evidence="1">
    <location>
        <begin position="104"/>
        <end position="132"/>
    </location>
</feature>
<name>A0A2N1NVN3_9GLOM</name>
<keyword evidence="1" id="KW-0175">Coiled coil</keyword>
<comment type="caution">
    <text evidence="2">The sequence shown here is derived from an EMBL/GenBank/DDBJ whole genome shotgun (WGS) entry which is preliminary data.</text>
</comment>
<proteinExistence type="predicted"/>
<organism evidence="2 3">
    <name type="scientific">Rhizophagus irregularis</name>
    <dbReference type="NCBI Taxonomy" id="588596"/>
    <lineage>
        <taxon>Eukaryota</taxon>
        <taxon>Fungi</taxon>
        <taxon>Fungi incertae sedis</taxon>
        <taxon>Mucoromycota</taxon>
        <taxon>Glomeromycotina</taxon>
        <taxon>Glomeromycetes</taxon>
        <taxon>Glomerales</taxon>
        <taxon>Glomeraceae</taxon>
        <taxon>Rhizophagus</taxon>
    </lineage>
</organism>
<evidence type="ECO:0000313" key="3">
    <source>
        <dbReference type="Proteomes" id="UP000233469"/>
    </source>
</evidence>
<reference evidence="2 3" key="1">
    <citation type="submission" date="2016-04" db="EMBL/GenBank/DDBJ databases">
        <title>Genome analyses suggest a sexual origin of heterokaryosis in a supposedly ancient asexual fungus.</title>
        <authorList>
            <person name="Ropars J."/>
            <person name="Sedzielewska K."/>
            <person name="Noel J."/>
            <person name="Charron P."/>
            <person name="Farinelli L."/>
            <person name="Marton T."/>
            <person name="Kruger M."/>
            <person name="Pelin A."/>
            <person name="Brachmann A."/>
            <person name="Corradi N."/>
        </authorList>
    </citation>
    <scope>NUCLEOTIDE SEQUENCE [LARGE SCALE GENOMIC DNA]</scope>
    <source>
        <strain evidence="2 3">C2</strain>
    </source>
</reference>
<gene>
    <name evidence="2" type="ORF">RhiirC2_843889</name>
</gene>
<dbReference type="AlphaFoldDB" id="A0A2N1NVN3"/>
<protein>
    <submittedName>
        <fullName evidence="2">Uncharacterized protein</fullName>
    </submittedName>
</protein>
<sequence>MDDLILVKIKKHSGDIMNEIVDKLVKNISNNSCYFNNRKFIKTLMNTRVTAEWSILKSNGHEIPINWNELIWLPRCNATNAWEKARNIGKKDKLNESENMNYYFKSFYQQIKQLKQNKQQSKKNNLSDLQKDQMVVFGDTSFELDSVKSHLLIIKVTIEN</sequence>
<reference evidence="2 3" key="2">
    <citation type="submission" date="2017-10" db="EMBL/GenBank/DDBJ databases">
        <title>Extensive intraspecific genome diversity in a model arbuscular mycorrhizal fungus.</title>
        <authorList>
            <person name="Chen E.C.H."/>
            <person name="Morin E."/>
            <person name="Baudet D."/>
            <person name="Noel J."/>
            <person name="Ndikumana S."/>
            <person name="Charron P."/>
            <person name="St-Onge C."/>
            <person name="Giorgi J."/>
            <person name="Grigoriev I.V."/>
            <person name="Roux C."/>
            <person name="Martin F.M."/>
            <person name="Corradi N."/>
        </authorList>
    </citation>
    <scope>NUCLEOTIDE SEQUENCE [LARGE SCALE GENOMIC DNA]</scope>
    <source>
        <strain evidence="2 3">C2</strain>
    </source>
</reference>
<dbReference type="EMBL" id="LLXL01000104">
    <property type="protein sequence ID" value="PKK77924.1"/>
    <property type="molecule type" value="Genomic_DNA"/>
</dbReference>
<dbReference type="Proteomes" id="UP000233469">
    <property type="component" value="Unassembled WGS sequence"/>
</dbReference>
<dbReference type="VEuPathDB" id="FungiDB:RhiirA1_528419"/>